<dbReference type="AlphaFoldDB" id="A0A813VP27"/>
<protein>
    <recommendedName>
        <fullName evidence="3">Condensation domain-containing protein</fullName>
    </recommendedName>
</protein>
<gene>
    <name evidence="1" type="ORF">ZHD862_LOCUS4344</name>
</gene>
<evidence type="ECO:0000313" key="2">
    <source>
        <dbReference type="Proteomes" id="UP000663864"/>
    </source>
</evidence>
<sequence>MSLIRELGAAERIYCREQTDYGNQTLVQVLIISNKNTINESKARQALMKLYQDYCPVLGYKICPSDDQTTLVYKLKDEEHAEQDLMSNFRYEQDIDWHEVFENELNIPFDNENLSRWIIINGHILIMSFHHVTVDAKNLFYIGRRYLLLCSSLTNNFRNNIFLEPMEKYLFNKYSYEKISDLELKSRSIRPNPIISRTNVRHFYFSKQILFHLIDQCHLHGIRLNSILTLITAHAYYLACNYNDEKILKIHMMVNIRPQLKLDYEQTGMFATVFDCFVNINQQSTSYIWLNAIKQHHDLHNRINEKEYIINCKNDTDLLKMINNNEYFSCDDVHFAFSNLGLLSNTNDNQIEEHYFGVSLIEQRWTSSILVGISTINDHLCFTITYNKNKIETNFIEKWIEKIYYLLEQI</sequence>
<organism evidence="1 2">
    <name type="scientific">Rotaria sordida</name>
    <dbReference type="NCBI Taxonomy" id="392033"/>
    <lineage>
        <taxon>Eukaryota</taxon>
        <taxon>Metazoa</taxon>
        <taxon>Spiralia</taxon>
        <taxon>Gnathifera</taxon>
        <taxon>Rotifera</taxon>
        <taxon>Eurotatoria</taxon>
        <taxon>Bdelloidea</taxon>
        <taxon>Philodinida</taxon>
        <taxon>Philodinidae</taxon>
        <taxon>Rotaria</taxon>
    </lineage>
</organism>
<dbReference type="PANTHER" id="PTHR28037:SF1">
    <property type="entry name" value="ALCOHOL O-ACETYLTRANSFERASE 1-RELATED"/>
    <property type="match status" value="1"/>
</dbReference>
<proteinExistence type="predicted"/>
<dbReference type="PANTHER" id="PTHR28037">
    <property type="entry name" value="ALCOHOL O-ACETYLTRANSFERASE 1-RELATED"/>
    <property type="match status" value="1"/>
</dbReference>
<evidence type="ECO:0000313" key="1">
    <source>
        <dbReference type="EMBL" id="CAF0840326.1"/>
    </source>
</evidence>
<evidence type="ECO:0008006" key="3">
    <source>
        <dbReference type="Google" id="ProtNLM"/>
    </source>
</evidence>
<reference evidence="1" key="1">
    <citation type="submission" date="2021-02" db="EMBL/GenBank/DDBJ databases">
        <authorList>
            <person name="Nowell W R."/>
        </authorList>
    </citation>
    <scope>NUCLEOTIDE SEQUENCE</scope>
</reference>
<dbReference type="Proteomes" id="UP000663864">
    <property type="component" value="Unassembled WGS sequence"/>
</dbReference>
<name>A0A813VP27_9BILA</name>
<dbReference type="SUPFAM" id="SSF52777">
    <property type="entry name" value="CoA-dependent acyltransferases"/>
    <property type="match status" value="1"/>
</dbReference>
<comment type="caution">
    <text evidence="1">The sequence shown here is derived from an EMBL/GenBank/DDBJ whole genome shotgun (WGS) entry which is preliminary data.</text>
</comment>
<dbReference type="EMBL" id="CAJNOT010000103">
    <property type="protein sequence ID" value="CAF0840326.1"/>
    <property type="molecule type" value="Genomic_DNA"/>
</dbReference>
<dbReference type="InterPro" id="IPR052058">
    <property type="entry name" value="Alcohol_O-acetyltransferase"/>
</dbReference>
<accession>A0A813VP27</accession>